<evidence type="ECO:0000256" key="1">
    <source>
        <dbReference type="SAM" id="MobiDB-lite"/>
    </source>
</evidence>
<feature type="compositionally biased region" description="Basic and acidic residues" evidence="1">
    <location>
        <begin position="109"/>
        <end position="122"/>
    </location>
</feature>
<dbReference type="EMBL" id="ML977159">
    <property type="protein sequence ID" value="KAF1985908.1"/>
    <property type="molecule type" value="Genomic_DNA"/>
</dbReference>
<dbReference type="Proteomes" id="UP000800041">
    <property type="component" value="Unassembled WGS sequence"/>
</dbReference>
<accession>A0A6G1GYV6</accession>
<dbReference type="AlphaFoldDB" id="A0A6G1GYV6"/>
<feature type="region of interest" description="Disordered" evidence="1">
    <location>
        <begin position="107"/>
        <end position="174"/>
    </location>
</feature>
<protein>
    <submittedName>
        <fullName evidence="2">Uncharacterized protein</fullName>
    </submittedName>
</protein>
<sequence length="174" mass="19537">MFTSPQDKVYIITRLDFDHHESDANTSNHIIQVHTSLPHDDDAAKKHLRAEAKRAAYWAGPCDEFFDKTHKARDGTEGCYEGGATKRNETTAIIFGFMKIRQDVVQPQEVKEKDAQRKRQRDDEEAEDRLTLTSNGEAERNKLRTENAAANTVAGGERSTAASGSHVRNVIVLD</sequence>
<organism evidence="2 3">
    <name type="scientific">Aulographum hederae CBS 113979</name>
    <dbReference type="NCBI Taxonomy" id="1176131"/>
    <lineage>
        <taxon>Eukaryota</taxon>
        <taxon>Fungi</taxon>
        <taxon>Dikarya</taxon>
        <taxon>Ascomycota</taxon>
        <taxon>Pezizomycotina</taxon>
        <taxon>Dothideomycetes</taxon>
        <taxon>Pleosporomycetidae</taxon>
        <taxon>Aulographales</taxon>
        <taxon>Aulographaceae</taxon>
    </lineage>
</organism>
<keyword evidence="3" id="KW-1185">Reference proteome</keyword>
<evidence type="ECO:0000313" key="2">
    <source>
        <dbReference type="EMBL" id="KAF1985908.1"/>
    </source>
</evidence>
<reference evidence="2" key="1">
    <citation type="journal article" date="2020" name="Stud. Mycol.">
        <title>101 Dothideomycetes genomes: a test case for predicting lifestyles and emergence of pathogens.</title>
        <authorList>
            <person name="Haridas S."/>
            <person name="Albert R."/>
            <person name="Binder M."/>
            <person name="Bloem J."/>
            <person name="Labutti K."/>
            <person name="Salamov A."/>
            <person name="Andreopoulos B."/>
            <person name="Baker S."/>
            <person name="Barry K."/>
            <person name="Bills G."/>
            <person name="Bluhm B."/>
            <person name="Cannon C."/>
            <person name="Castanera R."/>
            <person name="Culley D."/>
            <person name="Daum C."/>
            <person name="Ezra D."/>
            <person name="Gonzalez J."/>
            <person name="Henrissat B."/>
            <person name="Kuo A."/>
            <person name="Liang C."/>
            <person name="Lipzen A."/>
            <person name="Lutzoni F."/>
            <person name="Magnuson J."/>
            <person name="Mondo S."/>
            <person name="Nolan M."/>
            <person name="Ohm R."/>
            <person name="Pangilinan J."/>
            <person name="Park H.-J."/>
            <person name="Ramirez L."/>
            <person name="Alfaro M."/>
            <person name="Sun H."/>
            <person name="Tritt A."/>
            <person name="Yoshinaga Y."/>
            <person name="Zwiers L.-H."/>
            <person name="Turgeon B."/>
            <person name="Goodwin S."/>
            <person name="Spatafora J."/>
            <person name="Crous P."/>
            <person name="Grigoriev I."/>
        </authorList>
    </citation>
    <scope>NUCLEOTIDE SEQUENCE</scope>
    <source>
        <strain evidence="2">CBS 113979</strain>
    </source>
</reference>
<gene>
    <name evidence="2" type="ORF">K402DRAFT_404712</name>
</gene>
<evidence type="ECO:0000313" key="3">
    <source>
        <dbReference type="Proteomes" id="UP000800041"/>
    </source>
</evidence>
<name>A0A6G1GYV6_9PEZI</name>
<proteinExistence type="predicted"/>